<reference evidence="1" key="1">
    <citation type="journal article" date="2023" name="Mol. Phylogenet. Evol.">
        <title>Genome-scale phylogeny and comparative genomics of the fungal order Sordariales.</title>
        <authorList>
            <person name="Hensen N."/>
            <person name="Bonometti L."/>
            <person name="Westerberg I."/>
            <person name="Brannstrom I.O."/>
            <person name="Guillou S."/>
            <person name="Cros-Aarteil S."/>
            <person name="Calhoun S."/>
            <person name="Haridas S."/>
            <person name="Kuo A."/>
            <person name="Mondo S."/>
            <person name="Pangilinan J."/>
            <person name="Riley R."/>
            <person name="LaButti K."/>
            <person name="Andreopoulos B."/>
            <person name="Lipzen A."/>
            <person name="Chen C."/>
            <person name="Yan M."/>
            <person name="Daum C."/>
            <person name="Ng V."/>
            <person name="Clum A."/>
            <person name="Steindorff A."/>
            <person name="Ohm R.A."/>
            <person name="Martin F."/>
            <person name="Silar P."/>
            <person name="Natvig D.O."/>
            <person name="Lalanne C."/>
            <person name="Gautier V."/>
            <person name="Ament-Velasquez S.L."/>
            <person name="Kruys A."/>
            <person name="Hutchinson M.I."/>
            <person name="Powell A.J."/>
            <person name="Barry K."/>
            <person name="Miller A.N."/>
            <person name="Grigoriev I.V."/>
            <person name="Debuchy R."/>
            <person name="Gladieux P."/>
            <person name="Hiltunen Thoren M."/>
            <person name="Johannesson H."/>
        </authorList>
    </citation>
    <scope>NUCLEOTIDE SEQUENCE</scope>
    <source>
        <strain evidence="1">CBS 359.72</strain>
    </source>
</reference>
<accession>A0AAN7CJA9</accession>
<keyword evidence="2" id="KW-1185">Reference proteome</keyword>
<evidence type="ECO:0000313" key="1">
    <source>
        <dbReference type="EMBL" id="KAK4243144.1"/>
    </source>
</evidence>
<comment type="caution">
    <text evidence="1">The sequence shown here is derived from an EMBL/GenBank/DDBJ whole genome shotgun (WGS) entry which is preliminary data.</text>
</comment>
<protein>
    <submittedName>
        <fullName evidence="1">Uncharacterized protein</fullName>
    </submittedName>
</protein>
<dbReference type="AlphaFoldDB" id="A0AAN7CJA9"/>
<dbReference type="EMBL" id="MU857869">
    <property type="protein sequence ID" value="KAK4243144.1"/>
    <property type="molecule type" value="Genomic_DNA"/>
</dbReference>
<organism evidence="1 2">
    <name type="scientific">Corynascus novoguineensis</name>
    <dbReference type="NCBI Taxonomy" id="1126955"/>
    <lineage>
        <taxon>Eukaryota</taxon>
        <taxon>Fungi</taxon>
        <taxon>Dikarya</taxon>
        <taxon>Ascomycota</taxon>
        <taxon>Pezizomycotina</taxon>
        <taxon>Sordariomycetes</taxon>
        <taxon>Sordariomycetidae</taxon>
        <taxon>Sordariales</taxon>
        <taxon>Chaetomiaceae</taxon>
        <taxon>Corynascus</taxon>
    </lineage>
</organism>
<evidence type="ECO:0000313" key="2">
    <source>
        <dbReference type="Proteomes" id="UP001303647"/>
    </source>
</evidence>
<proteinExistence type="predicted"/>
<reference evidence="1" key="2">
    <citation type="submission" date="2023-05" db="EMBL/GenBank/DDBJ databases">
        <authorList>
            <consortium name="Lawrence Berkeley National Laboratory"/>
            <person name="Steindorff A."/>
            <person name="Hensen N."/>
            <person name="Bonometti L."/>
            <person name="Westerberg I."/>
            <person name="Brannstrom I.O."/>
            <person name="Guillou S."/>
            <person name="Cros-Aarteil S."/>
            <person name="Calhoun S."/>
            <person name="Haridas S."/>
            <person name="Kuo A."/>
            <person name="Mondo S."/>
            <person name="Pangilinan J."/>
            <person name="Riley R."/>
            <person name="Labutti K."/>
            <person name="Andreopoulos B."/>
            <person name="Lipzen A."/>
            <person name="Chen C."/>
            <person name="Yanf M."/>
            <person name="Daum C."/>
            <person name="Ng V."/>
            <person name="Clum A."/>
            <person name="Ohm R."/>
            <person name="Martin F."/>
            <person name="Silar P."/>
            <person name="Natvig D."/>
            <person name="Lalanne C."/>
            <person name="Gautier V."/>
            <person name="Ament-Velasquez S.L."/>
            <person name="Kruys A."/>
            <person name="Hutchinson M.I."/>
            <person name="Powell A.J."/>
            <person name="Barry K."/>
            <person name="Miller A.N."/>
            <person name="Grigoriev I.V."/>
            <person name="Debuchy R."/>
            <person name="Gladieux P."/>
            <person name="Thoren M.H."/>
            <person name="Johannesson H."/>
        </authorList>
    </citation>
    <scope>NUCLEOTIDE SEQUENCE</scope>
    <source>
        <strain evidence="1">CBS 359.72</strain>
    </source>
</reference>
<dbReference type="Proteomes" id="UP001303647">
    <property type="component" value="Unassembled WGS sequence"/>
</dbReference>
<gene>
    <name evidence="1" type="ORF">C7999DRAFT_18466</name>
</gene>
<feature type="non-terminal residue" evidence="1">
    <location>
        <position position="1"/>
    </location>
</feature>
<name>A0AAN7CJA9_9PEZI</name>
<sequence>NPWSNMAKLSSGFNKETHCFPFTYLPTELGQYVSRLLPKESAATLALTSKAMLKLVPPELYKRMSITERWRLLLLLERDSNLLVACHQCLRLHSPFISEGSGISCKKQWRSLLPDGITPALCRLLAKRYIRHEPYIDLLSIARRTEVYTTQNFKIFSNTALRMINGRLLVRLEANIAPLTMEGELTGKSAFLLNDVLYNSGGQVCPHIRWHHLGLDLFCGPNSDLDRYSSLSASYLGSHFLWLGHSAHCYDSTPLPRSAFDKTLGRGVDCALFHTQPCQDTECGELPARFRVNLVRACEICATDLCVSAQDIEGVGRVIALTSWKSLGGVYDEQWTDWHPHTTELANFTKDFIIEGDGGFTRSLDDGPTVFAAFENVPTSKDALYWYIPSVKDRMIEAFTRKTPTQHGEWFGSVPILGVRMV</sequence>